<proteinExistence type="predicted"/>
<sequence>MSTQRSQNHRNQPVYHFDGTEDFKKVVGKNVKYHLDNCLKDMGQKAKDTINDLVNLLPWKKKEEAEKKEKGIKEFPIRFRKLMKTLNTSILFLLCTVSEVTVLTRKSCEKFMNVLLIRAFQRYELNSKSQYYNSRPGRGEKFMISKTDGSR</sequence>
<dbReference type="EMBL" id="CAJPIJ010000159">
    <property type="protein sequence ID" value="CAG1996274.1"/>
    <property type="molecule type" value="Genomic_DNA"/>
</dbReference>
<reference evidence="2" key="1">
    <citation type="submission" date="2019-04" db="EMBL/GenBank/DDBJ databases">
        <authorList>
            <person name="Melise S."/>
            <person name="Noan J."/>
            <person name="Okalmin O."/>
        </authorList>
    </citation>
    <scope>NUCLEOTIDE SEQUENCE</scope>
    <source>
        <strain evidence="2">FN9</strain>
    </source>
</reference>
<dbReference type="Proteomes" id="UP000746612">
    <property type="component" value="Unassembled WGS sequence"/>
</dbReference>
<evidence type="ECO:0000313" key="1">
    <source>
        <dbReference type="EMBL" id="CAG1996274.1"/>
    </source>
</evidence>
<accession>A0A4E9DB76</accession>
<evidence type="ECO:0000313" key="2">
    <source>
        <dbReference type="EMBL" id="VIO53838.1"/>
    </source>
</evidence>
<dbReference type="EMBL" id="CAAKMV010000077">
    <property type="protein sequence ID" value="VIO53838.1"/>
    <property type="molecule type" value="Genomic_DNA"/>
</dbReference>
<name>A0A4E9DB76_GIBZA</name>
<organism evidence="2">
    <name type="scientific">Gibberella zeae</name>
    <name type="common">Wheat head blight fungus</name>
    <name type="synonym">Fusarium graminearum</name>
    <dbReference type="NCBI Taxonomy" id="5518"/>
    <lineage>
        <taxon>Eukaryota</taxon>
        <taxon>Fungi</taxon>
        <taxon>Dikarya</taxon>
        <taxon>Ascomycota</taxon>
        <taxon>Pezizomycotina</taxon>
        <taxon>Sordariomycetes</taxon>
        <taxon>Hypocreomycetidae</taxon>
        <taxon>Hypocreales</taxon>
        <taxon>Nectriaceae</taxon>
        <taxon>Fusarium</taxon>
    </lineage>
</organism>
<protein>
    <submittedName>
        <fullName evidence="2">Uncharacterized protein</fullName>
    </submittedName>
</protein>
<reference evidence="1" key="2">
    <citation type="submission" date="2021-03" db="EMBL/GenBank/DDBJ databases">
        <authorList>
            <person name="Alouane T."/>
            <person name="Langin T."/>
            <person name="Bonhomme L."/>
        </authorList>
    </citation>
    <scope>NUCLEOTIDE SEQUENCE</scope>
    <source>
        <strain evidence="1">MDC_Fg202</strain>
    </source>
</reference>
<dbReference type="AlphaFoldDB" id="A0A4E9DB76"/>
<gene>
    <name evidence="2" type="ORF">FUG_LOCUS103867</name>
    <name evidence="1" type="ORF">MDCFG202_LOCUS409278</name>
</gene>